<evidence type="ECO:0000256" key="9">
    <source>
        <dbReference type="SAM" id="Phobius"/>
    </source>
</evidence>
<dbReference type="InterPro" id="IPR002123">
    <property type="entry name" value="Plipid/glycerol_acylTrfase"/>
</dbReference>
<dbReference type="GO" id="GO:0012505">
    <property type="term" value="C:endomembrane system"/>
    <property type="evidence" value="ECO:0007669"/>
    <property type="project" value="TreeGrafter"/>
</dbReference>
<dbReference type="Pfam" id="PF01553">
    <property type="entry name" value="Acyltransferase"/>
    <property type="match status" value="1"/>
</dbReference>
<evidence type="ECO:0000256" key="6">
    <source>
        <dbReference type="ARBA" id="ARBA00022679"/>
    </source>
</evidence>
<feature type="transmembrane region" description="Helical" evidence="9">
    <location>
        <begin position="346"/>
        <end position="367"/>
    </location>
</feature>
<dbReference type="InterPro" id="IPR032098">
    <property type="entry name" value="Acyltransf_C"/>
</dbReference>
<evidence type="ECO:0000256" key="3">
    <source>
        <dbReference type="ARBA" id="ARBA00005189"/>
    </source>
</evidence>
<proteinExistence type="inferred from homology"/>
<organism evidence="11 12">
    <name type="scientific">Cuscuta epithymum</name>
    <dbReference type="NCBI Taxonomy" id="186058"/>
    <lineage>
        <taxon>Eukaryota</taxon>
        <taxon>Viridiplantae</taxon>
        <taxon>Streptophyta</taxon>
        <taxon>Embryophyta</taxon>
        <taxon>Tracheophyta</taxon>
        <taxon>Spermatophyta</taxon>
        <taxon>Magnoliopsida</taxon>
        <taxon>eudicotyledons</taxon>
        <taxon>Gunneridae</taxon>
        <taxon>Pentapetalae</taxon>
        <taxon>asterids</taxon>
        <taxon>lamiids</taxon>
        <taxon>Solanales</taxon>
        <taxon>Convolvulaceae</taxon>
        <taxon>Cuscuteae</taxon>
        <taxon>Cuscuta</taxon>
        <taxon>Cuscuta subgen. Cuscuta</taxon>
    </lineage>
</organism>
<dbReference type="SUPFAM" id="SSF69593">
    <property type="entry name" value="Glycerol-3-phosphate (1)-acyltransferase"/>
    <property type="match status" value="1"/>
</dbReference>
<evidence type="ECO:0000256" key="2">
    <source>
        <dbReference type="ARBA" id="ARBA00004728"/>
    </source>
</evidence>
<gene>
    <name evidence="11" type="ORF">CEPIT_LOCUS16385</name>
</gene>
<protein>
    <recommendedName>
        <fullName evidence="5">1-acylglycerol-3-phosphate O-acyltransferase</fullName>
        <ecNumber evidence="5">2.3.1.51</ecNumber>
    </recommendedName>
</protein>
<comment type="catalytic activity">
    <reaction evidence="1">
        <text>a 1-acyl-sn-glycero-3-phosphate + an acyl-CoA = a 1,2-diacyl-sn-glycero-3-phosphate + CoA</text>
        <dbReference type="Rhea" id="RHEA:19709"/>
        <dbReference type="ChEBI" id="CHEBI:57287"/>
        <dbReference type="ChEBI" id="CHEBI:57970"/>
        <dbReference type="ChEBI" id="CHEBI:58342"/>
        <dbReference type="ChEBI" id="CHEBI:58608"/>
        <dbReference type="EC" id="2.3.1.51"/>
    </reaction>
</comment>
<evidence type="ECO:0000256" key="1">
    <source>
        <dbReference type="ARBA" id="ARBA00001141"/>
    </source>
</evidence>
<dbReference type="PANTHER" id="PTHR10983:SF51">
    <property type="entry name" value="1-ACYLGLYCEROL-3-PHOSPHATE O-ACYLTRANSFERASE"/>
    <property type="match status" value="1"/>
</dbReference>
<evidence type="ECO:0000256" key="7">
    <source>
        <dbReference type="ARBA" id="ARBA00023315"/>
    </source>
</evidence>
<evidence type="ECO:0000313" key="12">
    <source>
        <dbReference type="Proteomes" id="UP001152523"/>
    </source>
</evidence>
<comment type="pathway">
    <text evidence="2">Phospholipid metabolism; CDP-diacylglycerol biosynthesis; CDP-diacylglycerol from sn-glycerol 3-phosphate: step 2/3.</text>
</comment>
<dbReference type="PANTHER" id="PTHR10983">
    <property type="entry name" value="1-ACYLGLYCEROL-3-PHOSPHATE ACYLTRANSFERASE-RELATED"/>
    <property type="match status" value="1"/>
</dbReference>
<name>A0AAV0DKD5_9ASTE</name>
<evidence type="ECO:0000256" key="8">
    <source>
        <dbReference type="SAM" id="MobiDB-lite"/>
    </source>
</evidence>
<evidence type="ECO:0000313" key="11">
    <source>
        <dbReference type="EMBL" id="CAH9103312.1"/>
    </source>
</evidence>
<comment type="caution">
    <text evidence="11">The sequence shown here is derived from an EMBL/GenBank/DDBJ whole genome shotgun (WGS) entry which is preliminary data.</text>
</comment>
<reference evidence="11" key="1">
    <citation type="submission" date="2022-07" db="EMBL/GenBank/DDBJ databases">
        <authorList>
            <person name="Macas J."/>
            <person name="Novak P."/>
            <person name="Neumann P."/>
        </authorList>
    </citation>
    <scope>NUCLEOTIDE SEQUENCE</scope>
</reference>
<dbReference type="Proteomes" id="UP001152523">
    <property type="component" value="Unassembled WGS sequence"/>
</dbReference>
<dbReference type="AlphaFoldDB" id="A0AAV0DKD5"/>
<evidence type="ECO:0000256" key="4">
    <source>
        <dbReference type="ARBA" id="ARBA00008655"/>
    </source>
</evidence>
<keyword evidence="9" id="KW-1133">Transmembrane helix</keyword>
<keyword evidence="9" id="KW-0472">Membrane</keyword>
<keyword evidence="9" id="KW-0812">Transmembrane</keyword>
<dbReference type="CDD" id="cd07990">
    <property type="entry name" value="LPLAT_LCLAT1-like"/>
    <property type="match status" value="1"/>
</dbReference>
<evidence type="ECO:0000256" key="5">
    <source>
        <dbReference type="ARBA" id="ARBA00013211"/>
    </source>
</evidence>
<dbReference type="EC" id="2.3.1.51" evidence="5"/>
<feature type="transmembrane region" description="Helical" evidence="9">
    <location>
        <begin position="318"/>
        <end position="334"/>
    </location>
</feature>
<dbReference type="GO" id="GO:0003841">
    <property type="term" value="F:1-acylglycerol-3-phosphate O-acyltransferase activity"/>
    <property type="evidence" value="ECO:0007669"/>
    <property type="project" value="UniProtKB-EC"/>
</dbReference>
<evidence type="ECO:0000259" key="10">
    <source>
        <dbReference type="SMART" id="SM00563"/>
    </source>
</evidence>
<feature type="transmembrane region" description="Helical" evidence="9">
    <location>
        <begin position="6"/>
        <end position="33"/>
    </location>
</feature>
<comment type="pathway">
    <text evidence="3">Lipid metabolism.</text>
</comment>
<comment type="similarity">
    <text evidence="4">Belongs to the 1-acyl-sn-glycerol-3-phosphate acyltransferase family.</text>
</comment>
<feature type="region of interest" description="Disordered" evidence="8">
    <location>
        <begin position="371"/>
        <end position="392"/>
    </location>
</feature>
<accession>A0AAV0DKD5</accession>
<keyword evidence="12" id="KW-1185">Reference proteome</keyword>
<dbReference type="SMART" id="SM00563">
    <property type="entry name" value="PlsC"/>
    <property type="match status" value="1"/>
</dbReference>
<sequence length="392" mass="44868">MAIAAALILPLGVLFIFSGLVVNFIQAIIFVLVRPISKNVYRRINKEAVELLWLQPVWLFEWWANIKVELYVDQETYELMGKEHALFISNHRSDIDWLVGWVLAQRAGCLGNALAIIKKSLSYIPVLGWSMWFSGYIILERRWDKDENTLKAGFQELNNFPSAFWLALFPEGTRFTQEKLQAAQQYAVSAQLPVPKNVLIPRTKFYLSIPFFCKNTFQGFVTAVHQLRSFVPAIYNVTVAIPKTEPAPTMLRMLRGRSSVVHIHIERHLMQDLPEMGSGISQWCKDIFVAKDALLERHLATGAFTDKEFHESIRTKKSLVVVLTLSCLIFYGAVKLLEWCPFSWKEAAFCVVFLAIVMIIMHILILASQSDSSNPPNKEPKRDRLQQSLLPK</sequence>
<dbReference type="Pfam" id="PF16076">
    <property type="entry name" value="Acyltransf_C"/>
    <property type="match status" value="1"/>
</dbReference>
<dbReference type="EMBL" id="CAMAPF010000121">
    <property type="protein sequence ID" value="CAH9103312.1"/>
    <property type="molecule type" value="Genomic_DNA"/>
</dbReference>
<keyword evidence="7" id="KW-0012">Acyltransferase</keyword>
<keyword evidence="6" id="KW-0808">Transferase</keyword>
<feature type="domain" description="Phospholipid/glycerol acyltransferase" evidence="10">
    <location>
        <begin position="85"/>
        <end position="207"/>
    </location>
</feature>